<reference evidence="1 2" key="1">
    <citation type="journal article" date="2018" name="Sci. Rep.">
        <title>Genomic signatures of local adaptation to the degree of environmental predictability in rotifers.</title>
        <authorList>
            <person name="Franch-Gras L."/>
            <person name="Hahn C."/>
            <person name="Garcia-Roger E.M."/>
            <person name="Carmona M.J."/>
            <person name="Serra M."/>
            <person name="Gomez A."/>
        </authorList>
    </citation>
    <scope>NUCLEOTIDE SEQUENCE [LARGE SCALE GENOMIC DNA]</scope>
    <source>
        <strain evidence="1">HYR1</strain>
    </source>
</reference>
<gene>
    <name evidence="1" type="ORF">BpHYR1_020908</name>
</gene>
<keyword evidence="2" id="KW-1185">Reference proteome</keyword>
<comment type="caution">
    <text evidence="1">The sequence shown here is derived from an EMBL/GenBank/DDBJ whole genome shotgun (WGS) entry which is preliminary data.</text>
</comment>
<protein>
    <submittedName>
        <fullName evidence="1">Uncharacterized protein</fullName>
    </submittedName>
</protein>
<dbReference type="EMBL" id="REGN01003565">
    <property type="protein sequence ID" value="RNA21897.1"/>
    <property type="molecule type" value="Genomic_DNA"/>
</dbReference>
<dbReference type="Proteomes" id="UP000276133">
    <property type="component" value="Unassembled WGS sequence"/>
</dbReference>
<organism evidence="1 2">
    <name type="scientific">Brachionus plicatilis</name>
    <name type="common">Marine rotifer</name>
    <name type="synonym">Brachionus muelleri</name>
    <dbReference type="NCBI Taxonomy" id="10195"/>
    <lineage>
        <taxon>Eukaryota</taxon>
        <taxon>Metazoa</taxon>
        <taxon>Spiralia</taxon>
        <taxon>Gnathifera</taxon>
        <taxon>Rotifera</taxon>
        <taxon>Eurotatoria</taxon>
        <taxon>Monogononta</taxon>
        <taxon>Pseudotrocha</taxon>
        <taxon>Ploima</taxon>
        <taxon>Brachionidae</taxon>
        <taxon>Brachionus</taxon>
    </lineage>
</organism>
<proteinExistence type="predicted"/>
<evidence type="ECO:0000313" key="2">
    <source>
        <dbReference type="Proteomes" id="UP000276133"/>
    </source>
</evidence>
<name>A0A3M7REF7_BRAPC</name>
<accession>A0A3M7REF7</accession>
<dbReference type="AlphaFoldDB" id="A0A3M7REF7"/>
<evidence type="ECO:0000313" key="1">
    <source>
        <dbReference type="EMBL" id="RNA21897.1"/>
    </source>
</evidence>
<sequence>MCEWGRKDIEDSENNITFFIGPHQCVHFELTLTSLTPIAKGVSRKIRSNSVNEFGVFKQN</sequence>